<organism evidence="1 2">
    <name type="scientific">Hygrophoropsis aurantiaca</name>
    <dbReference type="NCBI Taxonomy" id="72124"/>
    <lineage>
        <taxon>Eukaryota</taxon>
        <taxon>Fungi</taxon>
        <taxon>Dikarya</taxon>
        <taxon>Basidiomycota</taxon>
        <taxon>Agaricomycotina</taxon>
        <taxon>Agaricomycetes</taxon>
        <taxon>Agaricomycetidae</taxon>
        <taxon>Boletales</taxon>
        <taxon>Coniophorineae</taxon>
        <taxon>Hygrophoropsidaceae</taxon>
        <taxon>Hygrophoropsis</taxon>
    </lineage>
</organism>
<reference evidence="1" key="1">
    <citation type="journal article" date="2021" name="New Phytol.">
        <title>Evolutionary innovations through gain and loss of genes in the ectomycorrhizal Boletales.</title>
        <authorList>
            <person name="Wu G."/>
            <person name="Miyauchi S."/>
            <person name="Morin E."/>
            <person name="Kuo A."/>
            <person name="Drula E."/>
            <person name="Varga T."/>
            <person name="Kohler A."/>
            <person name="Feng B."/>
            <person name="Cao Y."/>
            <person name="Lipzen A."/>
            <person name="Daum C."/>
            <person name="Hundley H."/>
            <person name="Pangilinan J."/>
            <person name="Johnson J."/>
            <person name="Barry K."/>
            <person name="LaButti K."/>
            <person name="Ng V."/>
            <person name="Ahrendt S."/>
            <person name="Min B."/>
            <person name="Choi I.G."/>
            <person name="Park H."/>
            <person name="Plett J.M."/>
            <person name="Magnuson J."/>
            <person name="Spatafora J.W."/>
            <person name="Nagy L.G."/>
            <person name="Henrissat B."/>
            <person name="Grigoriev I.V."/>
            <person name="Yang Z.L."/>
            <person name="Xu J."/>
            <person name="Martin F.M."/>
        </authorList>
    </citation>
    <scope>NUCLEOTIDE SEQUENCE</scope>
    <source>
        <strain evidence="1">ATCC 28755</strain>
    </source>
</reference>
<name>A0ACB7ZQJ0_9AGAM</name>
<keyword evidence="2" id="KW-1185">Reference proteome</keyword>
<accession>A0ACB7ZQJ0</accession>
<feature type="non-terminal residue" evidence="1">
    <location>
        <position position="133"/>
    </location>
</feature>
<evidence type="ECO:0000313" key="2">
    <source>
        <dbReference type="Proteomes" id="UP000790377"/>
    </source>
</evidence>
<comment type="caution">
    <text evidence="1">The sequence shown here is derived from an EMBL/GenBank/DDBJ whole genome shotgun (WGS) entry which is preliminary data.</text>
</comment>
<feature type="non-terminal residue" evidence="1">
    <location>
        <position position="1"/>
    </location>
</feature>
<dbReference type="EMBL" id="MU268980">
    <property type="protein sequence ID" value="KAH7903429.1"/>
    <property type="molecule type" value="Genomic_DNA"/>
</dbReference>
<proteinExistence type="predicted"/>
<protein>
    <submittedName>
        <fullName evidence="1">Uncharacterized protein</fullName>
    </submittedName>
</protein>
<evidence type="ECO:0000313" key="1">
    <source>
        <dbReference type="EMBL" id="KAH7903429.1"/>
    </source>
</evidence>
<dbReference type="Proteomes" id="UP000790377">
    <property type="component" value="Unassembled WGS sequence"/>
</dbReference>
<gene>
    <name evidence="1" type="ORF">BJ138DRAFT_976250</name>
</gene>
<sequence length="133" mass="15572">RIFELSKMNRAGTALQVRSAAIRTALDCYNAAARALFPPQRELEWDEVVEYAFLADFDLLREARQDVSRRPWATPAGRFAMDLYFKVCCAKEEIQRLNIEVRRMATYLQDEEHYLQSCEDQLRDQHPALAHHI</sequence>